<dbReference type="AlphaFoldDB" id="A0A0E9VKG1"/>
<name>A0A0E9VKG1_ANGAN</name>
<dbReference type="EMBL" id="GBXM01030030">
    <property type="protein sequence ID" value="JAH78547.1"/>
    <property type="molecule type" value="Transcribed_RNA"/>
</dbReference>
<proteinExistence type="predicted"/>
<reference evidence="1" key="2">
    <citation type="journal article" date="2015" name="Fish Shellfish Immunol.">
        <title>Early steps in the European eel (Anguilla anguilla)-Vibrio vulnificus interaction in the gills: Role of the RtxA13 toxin.</title>
        <authorList>
            <person name="Callol A."/>
            <person name="Pajuelo D."/>
            <person name="Ebbesson L."/>
            <person name="Teles M."/>
            <person name="MacKenzie S."/>
            <person name="Amaro C."/>
        </authorList>
    </citation>
    <scope>NUCLEOTIDE SEQUENCE</scope>
</reference>
<protein>
    <submittedName>
        <fullName evidence="1">Uncharacterized protein</fullName>
    </submittedName>
</protein>
<reference evidence="1" key="1">
    <citation type="submission" date="2014-11" db="EMBL/GenBank/DDBJ databases">
        <authorList>
            <person name="Amaro Gonzalez C."/>
        </authorList>
    </citation>
    <scope>NUCLEOTIDE SEQUENCE</scope>
</reference>
<accession>A0A0E9VKG1</accession>
<sequence length="49" mass="5957">MPFKQKGRHEDGDWASDYPNMSMKVHKEMLVINHKGKKRRETFFMFQDV</sequence>
<organism evidence="1">
    <name type="scientific">Anguilla anguilla</name>
    <name type="common">European freshwater eel</name>
    <name type="synonym">Muraena anguilla</name>
    <dbReference type="NCBI Taxonomy" id="7936"/>
    <lineage>
        <taxon>Eukaryota</taxon>
        <taxon>Metazoa</taxon>
        <taxon>Chordata</taxon>
        <taxon>Craniata</taxon>
        <taxon>Vertebrata</taxon>
        <taxon>Euteleostomi</taxon>
        <taxon>Actinopterygii</taxon>
        <taxon>Neopterygii</taxon>
        <taxon>Teleostei</taxon>
        <taxon>Anguilliformes</taxon>
        <taxon>Anguillidae</taxon>
        <taxon>Anguilla</taxon>
    </lineage>
</organism>
<evidence type="ECO:0000313" key="1">
    <source>
        <dbReference type="EMBL" id="JAH78547.1"/>
    </source>
</evidence>